<accession>A0A7J6LT23</accession>
<dbReference type="AlphaFoldDB" id="A0A7J6LT23"/>
<evidence type="ECO:0000313" key="1">
    <source>
        <dbReference type="EMBL" id="KAF4662458.1"/>
    </source>
</evidence>
<dbReference type="EMBL" id="JABAHT010000168">
    <property type="protein sequence ID" value="KAF4662458.1"/>
    <property type="molecule type" value="Genomic_DNA"/>
</dbReference>
<proteinExistence type="predicted"/>
<protein>
    <submittedName>
        <fullName evidence="1">Uncharacterized protein</fullName>
    </submittedName>
</protein>
<dbReference type="Proteomes" id="UP000570595">
    <property type="component" value="Unassembled WGS sequence"/>
</dbReference>
<evidence type="ECO:0000313" key="2">
    <source>
        <dbReference type="Proteomes" id="UP000570595"/>
    </source>
</evidence>
<dbReference type="OrthoDB" id="10304096at2759"/>
<reference evidence="1 2" key="1">
    <citation type="submission" date="2020-04" db="EMBL/GenBank/DDBJ databases">
        <title>Perkinsus olseni comparative genomics.</title>
        <authorList>
            <person name="Bogema D.R."/>
        </authorList>
    </citation>
    <scope>NUCLEOTIDE SEQUENCE [LARGE SCALE GENOMIC DNA]</scope>
    <source>
        <strain evidence="1">ATCC PRA-179</strain>
    </source>
</reference>
<organism evidence="1 2">
    <name type="scientific">Perkinsus olseni</name>
    <name type="common">Perkinsus atlanticus</name>
    <dbReference type="NCBI Taxonomy" id="32597"/>
    <lineage>
        <taxon>Eukaryota</taxon>
        <taxon>Sar</taxon>
        <taxon>Alveolata</taxon>
        <taxon>Perkinsozoa</taxon>
        <taxon>Perkinsea</taxon>
        <taxon>Perkinsida</taxon>
        <taxon>Perkinsidae</taxon>
        <taxon>Perkinsus</taxon>
    </lineage>
</organism>
<gene>
    <name evidence="1" type="ORF">FOZ61_002419</name>
</gene>
<sequence>MMHLPVMSTYTGSWRGVVSGMFEAVISPLVAVRMQKAKAACEEAATEVFDSGKTRCGFRYWVASRSTTPYGTALTRYVVDERLSLFYTANAIHPDDGGSVLTIFGGRSFREHLFEHAKAQYFGHPLPGVGSAFVNKDQEDAGPYEAVFKAVEWWSNPLLAAFYETERASWMGVLTPGKRSPRKPSDGAGCSLMMVVKAAEGREAVVTGTMGRGNYKMYVSEEEGILEVSDLASPSAVNQGTAPIEKGLGCFHLKDPCFGIVKEGELPRMSCMPHLGVLPRMVGRHWIVLISKGVFDPMGNQTAAEDIRGLVRSAFSGARDVESVLRRIMIGLPTCATVVIVETGEAEARPLRTKEMFLTCGAEYRFNRRPIWTSTYVAAHGNRVSPAQNSRNGFTAQANMTAQWLNGADLVSLATGALPRGSVCLGFRSCASDPPHSAGFTARRVAA</sequence>
<comment type="caution">
    <text evidence="1">The sequence shown here is derived from an EMBL/GenBank/DDBJ whole genome shotgun (WGS) entry which is preliminary data.</text>
</comment>
<name>A0A7J6LT23_PEROL</name>